<comment type="caution">
    <text evidence="1">The sequence shown here is derived from an EMBL/GenBank/DDBJ whole genome shotgun (WGS) entry which is preliminary data.</text>
</comment>
<reference evidence="1 2" key="1">
    <citation type="journal article" date="2019" name="Sci. Rep.">
        <title>Orb-weaving spider Araneus ventricosus genome elucidates the spidroin gene catalogue.</title>
        <authorList>
            <person name="Kono N."/>
            <person name="Nakamura H."/>
            <person name="Ohtoshi R."/>
            <person name="Moran D.A.P."/>
            <person name="Shinohara A."/>
            <person name="Yoshida Y."/>
            <person name="Fujiwara M."/>
            <person name="Mori M."/>
            <person name="Tomita M."/>
            <person name="Arakawa K."/>
        </authorList>
    </citation>
    <scope>NUCLEOTIDE SEQUENCE [LARGE SCALE GENOMIC DNA]</scope>
</reference>
<organism evidence="1 2">
    <name type="scientific">Araneus ventricosus</name>
    <name type="common">Orbweaver spider</name>
    <name type="synonym">Epeira ventricosa</name>
    <dbReference type="NCBI Taxonomy" id="182803"/>
    <lineage>
        <taxon>Eukaryota</taxon>
        <taxon>Metazoa</taxon>
        <taxon>Ecdysozoa</taxon>
        <taxon>Arthropoda</taxon>
        <taxon>Chelicerata</taxon>
        <taxon>Arachnida</taxon>
        <taxon>Araneae</taxon>
        <taxon>Araneomorphae</taxon>
        <taxon>Entelegynae</taxon>
        <taxon>Araneoidea</taxon>
        <taxon>Araneidae</taxon>
        <taxon>Araneus</taxon>
    </lineage>
</organism>
<name>A0A4Y2TDT2_ARAVE</name>
<sequence length="112" mass="12820">MLCPLQAIPRISSNRQFRKLSVIQECYRRDMRFWQRHYYCSFQSRNSDAVISACLRVHVSRSLGTSRLVACLVFINKLEQDKAKGHPDLNQGPLDLQSRYTTGTPACLTVSA</sequence>
<gene>
    <name evidence="1" type="ORF">AVEN_87542_1</name>
</gene>
<dbReference type="EMBL" id="BGPR01027236">
    <property type="protein sequence ID" value="GBN97586.1"/>
    <property type="molecule type" value="Genomic_DNA"/>
</dbReference>
<dbReference type="AlphaFoldDB" id="A0A4Y2TDT2"/>
<proteinExistence type="predicted"/>
<dbReference type="Proteomes" id="UP000499080">
    <property type="component" value="Unassembled WGS sequence"/>
</dbReference>
<protein>
    <submittedName>
        <fullName evidence="1">Uncharacterized protein</fullName>
    </submittedName>
</protein>
<evidence type="ECO:0000313" key="1">
    <source>
        <dbReference type="EMBL" id="GBN97586.1"/>
    </source>
</evidence>
<evidence type="ECO:0000313" key="2">
    <source>
        <dbReference type="Proteomes" id="UP000499080"/>
    </source>
</evidence>
<accession>A0A4Y2TDT2</accession>
<keyword evidence="2" id="KW-1185">Reference proteome</keyword>